<dbReference type="Pfam" id="PF10543">
    <property type="entry name" value="ORF6N"/>
    <property type="match status" value="1"/>
</dbReference>
<proteinExistence type="predicted"/>
<dbReference type="InterPro" id="IPR018873">
    <property type="entry name" value="KilA-N_DNA-bd_domain"/>
</dbReference>
<dbReference type="Proteomes" id="UP000002417">
    <property type="component" value="Chromosome"/>
</dbReference>
<dbReference type="HOGENOM" id="CLU_1610140_0_0_5"/>
<accession>A7ILM6</accession>
<dbReference type="KEGG" id="xau:Xaut_3692"/>
<dbReference type="EMBL" id="CP000781">
    <property type="protein sequence ID" value="ABS68919.1"/>
    <property type="molecule type" value="Genomic_DNA"/>
</dbReference>
<protein>
    <recommendedName>
        <fullName evidence="1">KilA-N DNA-binding domain-containing protein</fullName>
    </recommendedName>
</protein>
<sequence>MHHEVVTVLGKDVVKVEYKGLRVVTLKQIDAIHGKPEDAAYKQFARHEQRYVDGTDFITVNASEFRNRFPELIGARGGTAIKLFTERGYGKIVKGWNDDLAWSLHDAMQDAYFVVREIAKAVSDGEVTLPESVWRRIGGVVKSVTHKSTEDLRAGSNWFWTKCPV</sequence>
<gene>
    <name evidence="2" type="ordered locus">Xaut_3692</name>
</gene>
<organism evidence="2 3">
    <name type="scientific">Xanthobacter autotrophicus (strain ATCC BAA-1158 / Py2)</name>
    <dbReference type="NCBI Taxonomy" id="78245"/>
    <lineage>
        <taxon>Bacteria</taxon>
        <taxon>Pseudomonadati</taxon>
        <taxon>Pseudomonadota</taxon>
        <taxon>Alphaproteobacteria</taxon>
        <taxon>Hyphomicrobiales</taxon>
        <taxon>Xanthobacteraceae</taxon>
        <taxon>Xanthobacter</taxon>
    </lineage>
</organism>
<evidence type="ECO:0000259" key="1">
    <source>
        <dbReference type="Pfam" id="PF10543"/>
    </source>
</evidence>
<reference evidence="2 3" key="1">
    <citation type="submission" date="2007-07" db="EMBL/GenBank/DDBJ databases">
        <title>Complete sequence of chromosome of Xanthobacter autotrophicus Py2.</title>
        <authorList>
            <consortium name="US DOE Joint Genome Institute"/>
            <person name="Copeland A."/>
            <person name="Lucas S."/>
            <person name="Lapidus A."/>
            <person name="Barry K."/>
            <person name="Glavina del Rio T."/>
            <person name="Hammon N."/>
            <person name="Israni S."/>
            <person name="Dalin E."/>
            <person name="Tice H."/>
            <person name="Pitluck S."/>
            <person name="Sims D."/>
            <person name="Brettin T."/>
            <person name="Bruce D."/>
            <person name="Detter J.C."/>
            <person name="Han C."/>
            <person name="Tapia R."/>
            <person name="Brainard J."/>
            <person name="Schmutz J."/>
            <person name="Larimer F."/>
            <person name="Land M."/>
            <person name="Hauser L."/>
            <person name="Kyrpides N."/>
            <person name="Kim E."/>
            <person name="Ensigns S.A."/>
            <person name="Richardson P."/>
        </authorList>
    </citation>
    <scope>NUCLEOTIDE SEQUENCE [LARGE SCALE GENOMIC DNA]</scope>
    <source>
        <strain evidence="3">ATCC BAA-1158 / Py2</strain>
    </source>
</reference>
<dbReference type="STRING" id="78245.Xaut_3692"/>
<evidence type="ECO:0000313" key="3">
    <source>
        <dbReference type="Proteomes" id="UP000002417"/>
    </source>
</evidence>
<keyword evidence="3" id="KW-1185">Reference proteome</keyword>
<dbReference type="AlphaFoldDB" id="A7ILM6"/>
<name>A7ILM6_XANP2</name>
<feature type="domain" description="KilA-N DNA-binding" evidence="1">
    <location>
        <begin position="16"/>
        <end position="93"/>
    </location>
</feature>
<dbReference type="eggNOG" id="ENOG503357C">
    <property type="taxonomic scope" value="Bacteria"/>
</dbReference>
<evidence type="ECO:0000313" key="2">
    <source>
        <dbReference type="EMBL" id="ABS68919.1"/>
    </source>
</evidence>